<keyword evidence="3" id="KW-1185">Reference proteome</keyword>
<evidence type="ECO:0000313" key="2">
    <source>
        <dbReference type="EMBL" id="ODJ89373.1"/>
    </source>
</evidence>
<reference evidence="2 3" key="1">
    <citation type="submission" date="2016-06" db="EMBL/GenBank/DDBJ databases">
        <title>Genome sequence of endosymbiont of Candidatus Endolucinida thiodiazotropha.</title>
        <authorList>
            <person name="Poehlein A."/>
            <person name="Koenig S."/>
            <person name="Heiden S.E."/>
            <person name="Thuermer A."/>
            <person name="Voget S."/>
            <person name="Daniel R."/>
            <person name="Markert S."/>
            <person name="Gros O."/>
            <person name="Schweder T."/>
        </authorList>
    </citation>
    <scope>NUCLEOTIDE SEQUENCE [LARGE SCALE GENOMIC DNA]</scope>
    <source>
        <strain evidence="2 3">COS</strain>
    </source>
</reference>
<organism evidence="2 3">
    <name type="scientific">Candidatus Thiodiazotropha endolucinida</name>
    <dbReference type="NCBI Taxonomy" id="1655433"/>
    <lineage>
        <taxon>Bacteria</taxon>
        <taxon>Pseudomonadati</taxon>
        <taxon>Pseudomonadota</taxon>
        <taxon>Gammaproteobacteria</taxon>
        <taxon>Chromatiales</taxon>
        <taxon>Sedimenticolaceae</taxon>
        <taxon>Candidatus Thiodiazotropha</taxon>
    </lineage>
</organism>
<evidence type="ECO:0000256" key="1">
    <source>
        <dbReference type="SAM" id="MobiDB-lite"/>
    </source>
</evidence>
<sequence>MGDYVPDIGKAYIRVTGERLHRFVEFEFSINDEDLTVELILPYDEFRAFCAKHQATLIQRPDEIGSVDGNDSRPGLYRNPTHPDLNR</sequence>
<dbReference type="RefSeq" id="WP_069121173.1">
    <property type="nucleotide sequence ID" value="NZ_MARB01000002.1"/>
</dbReference>
<comment type="caution">
    <text evidence="2">The sequence shown here is derived from an EMBL/GenBank/DDBJ whole genome shotgun (WGS) entry which is preliminary data.</text>
</comment>
<name>A0A7Z0VP91_9GAMM</name>
<dbReference type="OrthoDB" id="8564678at2"/>
<gene>
    <name evidence="2" type="ORF">CODIS_04720</name>
</gene>
<protein>
    <submittedName>
        <fullName evidence="2">Phenol hydroxylase subunit</fullName>
    </submittedName>
</protein>
<dbReference type="Pfam" id="PF06099">
    <property type="entry name" value="Phenol_hyd_sub"/>
    <property type="match status" value="1"/>
</dbReference>
<evidence type="ECO:0000313" key="3">
    <source>
        <dbReference type="Proteomes" id="UP000094769"/>
    </source>
</evidence>
<dbReference type="EMBL" id="MARB01000002">
    <property type="protein sequence ID" value="ODJ89373.1"/>
    <property type="molecule type" value="Genomic_DNA"/>
</dbReference>
<dbReference type="InterPro" id="IPR010353">
    <property type="entry name" value="DmpK"/>
</dbReference>
<accession>A0A7Z0VP91</accession>
<dbReference type="AlphaFoldDB" id="A0A7Z0VP91"/>
<dbReference type="Proteomes" id="UP000094769">
    <property type="component" value="Unassembled WGS sequence"/>
</dbReference>
<proteinExistence type="predicted"/>
<feature type="region of interest" description="Disordered" evidence="1">
    <location>
        <begin position="62"/>
        <end position="87"/>
    </location>
</feature>